<organism evidence="1">
    <name type="scientific">Brassica napus</name>
    <name type="common">Rape</name>
    <dbReference type="NCBI Taxonomy" id="3708"/>
    <lineage>
        <taxon>Eukaryota</taxon>
        <taxon>Viridiplantae</taxon>
        <taxon>Streptophyta</taxon>
        <taxon>Embryophyta</taxon>
        <taxon>Tracheophyta</taxon>
        <taxon>Spermatophyta</taxon>
        <taxon>Magnoliopsida</taxon>
        <taxon>eudicotyledons</taxon>
        <taxon>Gunneridae</taxon>
        <taxon>Pentapetalae</taxon>
        <taxon>rosids</taxon>
        <taxon>malvids</taxon>
        <taxon>Brassicales</taxon>
        <taxon>Brassicaceae</taxon>
        <taxon>Brassiceae</taxon>
        <taxon>Brassica</taxon>
    </lineage>
</organism>
<evidence type="ECO:0000313" key="1">
    <source>
        <dbReference type="EMBL" id="CAF2040065.1"/>
    </source>
</evidence>
<dbReference type="EMBL" id="HG994363">
    <property type="protein sequence ID" value="CAF2040065.1"/>
    <property type="molecule type" value="Genomic_DNA"/>
</dbReference>
<dbReference type="Proteomes" id="UP001295469">
    <property type="component" value="Chromosome A09"/>
</dbReference>
<name>A0A816NUF1_BRANA</name>
<proteinExistence type="predicted"/>
<accession>A0A816NUF1</accession>
<gene>
    <name evidence="1" type="ORF">DARMORV10_A09P16380.1</name>
</gene>
<dbReference type="AlphaFoldDB" id="A0A816NUF1"/>
<sequence length="116" mass="13791">MEKFRLRIQEEEERMTPIDAEPNNFHFRPKHKHHVAHKKDVSQLRRSDVDYTAIVAGSFSKSSNNIEEPPLSRFVYHHHYCRVFSTTATTIAFCQPLQPPSRFVNHRHYNCSSFHR</sequence>
<reference evidence="1" key="1">
    <citation type="submission" date="2021-01" db="EMBL/GenBank/DDBJ databases">
        <authorList>
            <consortium name="Genoscope - CEA"/>
            <person name="William W."/>
        </authorList>
    </citation>
    <scope>NUCLEOTIDE SEQUENCE</scope>
</reference>
<protein>
    <submittedName>
        <fullName evidence="1">(rape) hypothetical protein</fullName>
    </submittedName>
</protein>